<evidence type="ECO:0000256" key="5">
    <source>
        <dbReference type="ARBA" id="ARBA00023136"/>
    </source>
</evidence>
<evidence type="ECO:0000256" key="8">
    <source>
        <dbReference type="SAM" id="Phobius"/>
    </source>
</evidence>
<evidence type="ECO:0000256" key="3">
    <source>
        <dbReference type="ARBA" id="ARBA00022692"/>
    </source>
</evidence>
<feature type="region of interest" description="Disordered" evidence="7">
    <location>
        <begin position="1"/>
        <end position="30"/>
    </location>
</feature>
<feature type="domain" description="ABC3 transporter permease C-terminal" evidence="9">
    <location>
        <begin position="292"/>
        <end position="404"/>
    </location>
</feature>
<dbReference type="PANTHER" id="PTHR30572:SF4">
    <property type="entry name" value="ABC TRANSPORTER PERMEASE YTRF"/>
    <property type="match status" value="1"/>
</dbReference>
<dbReference type="InterPro" id="IPR003838">
    <property type="entry name" value="ABC3_permease_C"/>
</dbReference>
<organism evidence="11 12">
    <name type="scientific">Streptomyces anandii</name>
    <dbReference type="NCBI Taxonomy" id="285454"/>
    <lineage>
        <taxon>Bacteria</taxon>
        <taxon>Bacillati</taxon>
        <taxon>Actinomycetota</taxon>
        <taxon>Actinomycetes</taxon>
        <taxon>Kitasatosporales</taxon>
        <taxon>Streptomycetaceae</taxon>
        <taxon>Streptomyces</taxon>
    </lineage>
</organism>
<dbReference type="InterPro" id="IPR050250">
    <property type="entry name" value="Macrolide_Exporter_MacB"/>
</dbReference>
<sequence length="412" mass="42683">MTSSLTPPRGAQGHNVEPLPPPARLRPGDILRQGTLGPRIRRLRAMLCALGIALGIAALVAVTGVSASSKTHLLAQLDRLGSNLLTVSPGKGLDGTQTTLPPQAEKMLSRIGPVQQVTAITATDAKAYRTPYMPKDRDGGLQVVGTRRSLLPALRGELQAGRWLDTSSERLPTVVLGHDAAAALGLHTPGTRVWIAGHWYAVIGILRANELAPEIDRSVLMSWTNAVKDLGANGTASTVYLRTDPDKVSAVQNIAGATANPAAPQNVAVSRPSDLLKARYETVSGLNSLVIALASVALLVGGVGIANTMVVGVMERRGEIGLRRSLGARTGQIATQFLIEAAVLGAAGGITGALLGAVGVLGYAAWERWPVVIPPAILVTGPAAAMAVGILAGLYPALRASRLAPTEALRSL</sequence>
<dbReference type="Pfam" id="PF12704">
    <property type="entry name" value="MacB_PCD"/>
    <property type="match status" value="1"/>
</dbReference>
<accession>A0ABW6HGG1</accession>
<keyword evidence="5 8" id="KW-0472">Membrane</keyword>
<evidence type="ECO:0000313" key="12">
    <source>
        <dbReference type="Proteomes" id="UP001599756"/>
    </source>
</evidence>
<dbReference type="PANTHER" id="PTHR30572">
    <property type="entry name" value="MEMBRANE COMPONENT OF TRANSPORTER-RELATED"/>
    <property type="match status" value="1"/>
</dbReference>
<reference evidence="11 12" key="1">
    <citation type="submission" date="2024-09" db="EMBL/GenBank/DDBJ databases">
        <title>The Natural Products Discovery Center: Release of the First 8490 Sequenced Strains for Exploring Actinobacteria Biosynthetic Diversity.</title>
        <authorList>
            <person name="Kalkreuter E."/>
            <person name="Kautsar S.A."/>
            <person name="Yang D."/>
            <person name="Bader C.D."/>
            <person name="Teijaro C.N."/>
            <person name="Fluegel L."/>
            <person name="Davis C.M."/>
            <person name="Simpson J.R."/>
            <person name="Lauterbach L."/>
            <person name="Steele A.D."/>
            <person name="Gui C."/>
            <person name="Meng S."/>
            <person name="Li G."/>
            <person name="Viehrig K."/>
            <person name="Ye F."/>
            <person name="Su P."/>
            <person name="Kiefer A.F."/>
            <person name="Nichols A."/>
            <person name="Cepeda A.J."/>
            <person name="Yan W."/>
            <person name="Fan B."/>
            <person name="Jiang Y."/>
            <person name="Adhikari A."/>
            <person name="Zheng C.-J."/>
            <person name="Schuster L."/>
            <person name="Cowan T.M."/>
            <person name="Smanski M.J."/>
            <person name="Chevrette M.G."/>
            <person name="De Carvalho L.P.S."/>
            <person name="Shen B."/>
        </authorList>
    </citation>
    <scope>NUCLEOTIDE SEQUENCE [LARGE SCALE GENOMIC DNA]</scope>
    <source>
        <strain evidence="11 12">NPDC059500</strain>
    </source>
</reference>
<keyword evidence="4 8" id="KW-1133">Transmembrane helix</keyword>
<evidence type="ECO:0000256" key="7">
    <source>
        <dbReference type="SAM" id="MobiDB-lite"/>
    </source>
</evidence>
<dbReference type="Proteomes" id="UP001599756">
    <property type="component" value="Unassembled WGS sequence"/>
</dbReference>
<keyword evidence="3 8" id="KW-0812">Transmembrane</keyword>
<proteinExistence type="inferred from homology"/>
<name>A0ABW6HGG1_9ACTN</name>
<keyword evidence="12" id="KW-1185">Reference proteome</keyword>
<feature type="domain" description="MacB-like periplasmic core" evidence="10">
    <location>
        <begin position="46"/>
        <end position="252"/>
    </location>
</feature>
<feature type="transmembrane region" description="Helical" evidence="8">
    <location>
        <begin position="45"/>
        <end position="67"/>
    </location>
</feature>
<feature type="transmembrane region" description="Helical" evidence="8">
    <location>
        <begin position="372"/>
        <end position="395"/>
    </location>
</feature>
<dbReference type="InterPro" id="IPR025857">
    <property type="entry name" value="MacB_PCD"/>
</dbReference>
<dbReference type="Pfam" id="PF02687">
    <property type="entry name" value="FtsX"/>
    <property type="match status" value="1"/>
</dbReference>
<dbReference type="RefSeq" id="WP_381843422.1">
    <property type="nucleotide sequence ID" value="NZ_JBHYTS010000107.1"/>
</dbReference>
<evidence type="ECO:0000256" key="6">
    <source>
        <dbReference type="ARBA" id="ARBA00038076"/>
    </source>
</evidence>
<keyword evidence="2" id="KW-1003">Cell membrane</keyword>
<evidence type="ECO:0000313" key="11">
    <source>
        <dbReference type="EMBL" id="MFE1755728.1"/>
    </source>
</evidence>
<evidence type="ECO:0000256" key="4">
    <source>
        <dbReference type="ARBA" id="ARBA00022989"/>
    </source>
</evidence>
<dbReference type="EMBL" id="JBHYTS010000107">
    <property type="protein sequence ID" value="MFE1755728.1"/>
    <property type="molecule type" value="Genomic_DNA"/>
</dbReference>
<feature type="transmembrane region" description="Helical" evidence="8">
    <location>
        <begin position="333"/>
        <end position="366"/>
    </location>
</feature>
<feature type="transmembrane region" description="Helical" evidence="8">
    <location>
        <begin position="289"/>
        <end position="313"/>
    </location>
</feature>
<comment type="similarity">
    <text evidence="6">Belongs to the ABC-4 integral membrane protein family.</text>
</comment>
<comment type="caution">
    <text evidence="11">The sequence shown here is derived from an EMBL/GenBank/DDBJ whole genome shotgun (WGS) entry which is preliminary data.</text>
</comment>
<evidence type="ECO:0000259" key="9">
    <source>
        <dbReference type="Pfam" id="PF02687"/>
    </source>
</evidence>
<evidence type="ECO:0000256" key="1">
    <source>
        <dbReference type="ARBA" id="ARBA00004651"/>
    </source>
</evidence>
<evidence type="ECO:0000259" key="10">
    <source>
        <dbReference type="Pfam" id="PF12704"/>
    </source>
</evidence>
<gene>
    <name evidence="11" type="ORF">ACFW88_35235</name>
</gene>
<protein>
    <submittedName>
        <fullName evidence="11">ABC transporter permease</fullName>
    </submittedName>
</protein>
<evidence type="ECO:0000256" key="2">
    <source>
        <dbReference type="ARBA" id="ARBA00022475"/>
    </source>
</evidence>
<comment type="subcellular location">
    <subcellularLocation>
        <location evidence="1">Cell membrane</location>
        <topology evidence="1">Multi-pass membrane protein</topology>
    </subcellularLocation>
</comment>